<accession>A0ABR4EXW5</accession>
<dbReference type="Proteomes" id="UP001600888">
    <property type="component" value="Unassembled WGS sequence"/>
</dbReference>
<keyword evidence="3" id="KW-1185">Reference proteome</keyword>
<evidence type="ECO:0000313" key="2">
    <source>
        <dbReference type="EMBL" id="KAL2287247.1"/>
    </source>
</evidence>
<gene>
    <name evidence="2" type="ORF">FJTKL_05752</name>
</gene>
<protein>
    <submittedName>
        <fullName evidence="2">Uncharacterized protein</fullName>
    </submittedName>
</protein>
<organism evidence="2 3">
    <name type="scientific">Diaporthe vaccinii</name>
    <dbReference type="NCBI Taxonomy" id="105482"/>
    <lineage>
        <taxon>Eukaryota</taxon>
        <taxon>Fungi</taxon>
        <taxon>Dikarya</taxon>
        <taxon>Ascomycota</taxon>
        <taxon>Pezizomycotina</taxon>
        <taxon>Sordariomycetes</taxon>
        <taxon>Sordariomycetidae</taxon>
        <taxon>Diaporthales</taxon>
        <taxon>Diaporthaceae</taxon>
        <taxon>Diaporthe</taxon>
        <taxon>Diaporthe eres species complex</taxon>
    </lineage>
</organism>
<reference evidence="2 3" key="1">
    <citation type="submission" date="2024-03" db="EMBL/GenBank/DDBJ databases">
        <title>A high-quality draft genome sequence of Diaporthe vaccinii, a causative agent of upright dieback and viscid rot disease in cranberry plants.</title>
        <authorList>
            <person name="Sarrasin M."/>
            <person name="Lang B.F."/>
            <person name="Burger G."/>
        </authorList>
    </citation>
    <scope>NUCLEOTIDE SEQUENCE [LARGE SCALE GENOMIC DNA]</scope>
    <source>
        <strain evidence="2 3">IS7</strain>
    </source>
</reference>
<evidence type="ECO:0000256" key="1">
    <source>
        <dbReference type="SAM" id="SignalP"/>
    </source>
</evidence>
<feature type="chain" id="PRO_5046028093" evidence="1">
    <location>
        <begin position="24"/>
        <end position="238"/>
    </location>
</feature>
<name>A0ABR4EXW5_9PEZI</name>
<keyword evidence="1" id="KW-0732">Signal</keyword>
<feature type="signal peptide" evidence="1">
    <location>
        <begin position="1"/>
        <end position="23"/>
    </location>
</feature>
<evidence type="ECO:0000313" key="3">
    <source>
        <dbReference type="Proteomes" id="UP001600888"/>
    </source>
</evidence>
<comment type="caution">
    <text evidence="2">The sequence shown here is derived from an EMBL/GenBank/DDBJ whole genome shotgun (WGS) entry which is preliminary data.</text>
</comment>
<proteinExistence type="predicted"/>
<sequence length="238" mass="26321">MRFSGSFLKILLLLQEKALSVIGVNTRVVGICPGQMKCVIGSDVALSRSGAQVLPPKSPKAACRESDNPQVTFSGATQDLIRMMSSERDMSRGCQVICRDFWKGWWRSANVRPRALVPERRTEGRGKVGLPECSAECGPSEKEMSLAESNGQLSRGDNSWTDIRWFCAGAPNPRVQGEFTRCEACFERRAWKSLLLQQSSVSDFGPLLQRCCSQSRCSRIDGAPGFENRFQDCQGQSS</sequence>
<dbReference type="EMBL" id="JBAWTH010000020">
    <property type="protein sequence ID" value="KAL2287247.1"/>
    <property type="molecule type" value="Genomic_DNA"/>
</dbReference>